<accession>A0ABU7XD64</accession>
<comment type="caution">
    <text evidence="1">The sequence shown here is derived from an EMBL/GenBank/DDBJ whole genome shotgun (WGS) entry which is preliminary data.</text>
</comment>
<dbReference type="Proteomes" id="UP001350748">
    <property type="component" value="Unassembled WGS sequence"/>
</dbReference>
<organism evidence="1 2">
    <name type="scientific">Methylocystis borbori</name>
    <dbReference type="NCBI Taxonomy" id="3118750"/>
    <lineage>
        <taxon>Bacteria</taxon>
        <taxon>Pseudomonadati</taxon>
        <taxon>Pseudomonadota</taxon>
        <taxon>Alphaproteobacteria</taxon>
        <taxon>Hyphomicrobiales</taxon>
        <taxon>Methylocystaceae</taxon>
        <taxon>Methylocystis</taxon>
    </lineage>
</organism>
<dbReference type="EMBL" id="JAZHYN010000001">
    <property type="protein sequence ID" value="MEF3364932.1"/>
    <property type="molecule type" value="Genomic_DNA"/>
</dbReference>
<evidence type="ECO:0000313" key="1">
    <source>
        <dbReference type="EMBL" id="MEF3364932.1"/>
    </source>
</evidence>
<proteinExistence type="predicted"/>
<dbReference type="RefSeq" id="WP_332079812.1">
    <property type="nucleotide sequence ID" value="NZ_JAZHYN010000001.1"/>
</dbReference>
<reference evidence="1 2" key="1">
    <citation type="submission" date="2024-02" db="EMBL/GenBank/DDBJ databases">
        <authorList>
            <person name="Grouzdev D."/>
        </authorList>
    </citation>
    <scope>NUCLEOTIDE SEQUENCE [LARGE SCALE GENOMIC DNA]</scope>
    <source>
        <strain evidence="1 2">9N</strain>
    </source>
</reference>
<protein>
    <submittedName>
        <fullName evidence="1">Type II toxin-antitoxin system VapB family antitoxin</fullName>
    </submittedName>
</protein>
<name>A0ABU7XD64_9HYPH</name>
<evidence type="ECO:0000313" key="2">
    <source>
        <dbReference type="Proteomes" id="UP001350748"/>
    </source>
</evidence>
<dbReference type="InterPro" id="IPR011660">
    <property type="entry name" value="VapB-like"/>
</dbReference>
<dbReference type="Pfam" id="PF07704">
    <property type="entry name" value="PSK_trans_fac"/>
    <property type="match status" value="1"/>
</dbReference>
<sequence>MALNIKNAEAEKLINELARVAGESKTAAVTAAVRERLAQLRAREKTPLAKRLVAIGEDCAARLDKKTRALDHDALLYDERGLPK</sequence>
<keyword evidence="2" id="KW-1185">Reference proteome</keyword>
<gene>
    <name evidence="1" type="ORF">V3H18_00120</name>
</gene>